<feature type="region of interest" description="Disordered" evidence="1">
    <location>
        <begin position="291"/>
        <end position="313"/>
    </location>
</feature>
<reference evidence="2 3" key="1">
    <citation type="journal article" date="2004" name="Science">
        <title>The genome of the diatom Thalassiosira pseudonana: ecology, evolution, and metabolism.</title>
        <authorList>
            <person name="Armbrust E.V."/>
            <person name="Berges J.A."/>
            <person name="Bowler C."/>
            <person name="Green B.R."/>
            <person name="Martinez D."/>
            <person name="Putnam N.H."/>
            <person name="Zhou S."/>
            <person name="Allen A.E."/>
            <person name="Apt K.E."/>
            <person name="Bechner M."/>
            <person name="Brzezinski M.A."/>
            <person name="Chaal B.K."/>
            <person name="Chiovitti A."/>
            <person name="Davis A.K."/>
            <person name="Demarest M.S."/>
            <person name="Detter J.C."/>
            <person name="Glavina T."/>
            <person name="Goodstein D."/>
            <person name="Hadi M.Z."/>
            <person name="Hellsten U."/>
            <person name="Hildebrand M."/>
            <person name="Jenkins B.D."/>
            <person name="Jurka J."/>
            <person name="Kapitonov V.V."/>
            <person name="Kroger N."/>
            <person name="Lau W.W."/>
            <person name="Lane T.W."/>
            <person name="Larimer F.W."/>
            <person name="Lippmeier J.C."/>
            <person name="Lucas S."/>
            <person name="Medina M."/>
            <person name="Montsant A."/>
            <person name="Obornik M."/>
            <person name="Parker M.S."/>
            <person name="Palenik B."/>
            <person name="Pazour G.J."/>
            <person name="Richardson P.M."/>
            <person name="Rynearson T.A."/>
            <person name="Saito M.A."/>
            <person name="Schwartz D.C."/>
            <person name="Thamatrakoln K."/>
            <person name="Valentin K."/>
            <person name="Vardi A."/>
            <person name="Wilkerson F.P."/>
            <person name="Rokhsar D.S."/>
        </authorList>
    </citation>
    <scope>NUCLEOTIDE SEQUENCE [LARGE SCALE GENOMIC DNA]</scope>
    <source>
        <strain evidence="2 3">CCMP1335</strain>
    </source>
</reference>
<dbReference type="PaxDb" id="35128-Thaps4563"/>
<dbReference type="KEGG" id="tps:THAPSDRAFT_4563"/>
<keyword evidence="3" id="KW-1185">Reference proteome</keyword>
<sequence length="545" mass="61157">MNSLPSAPSGTPGLPNNGNLSTNTSSFSPPLGEPSKARREALKRKNEIPPIDLSNLCPIAKYYAAADRVFDQFKAHLEAKEYDDAYIIGRRFALFSTVSLPKHDYYKSPSAVLVRLRIKNQKDAEWVTRGLERIVQFMDKQELEKRHQEEERIRQQKEDEQKQQMAWEKKIRDRLVAVDSSRLGELDSKDSALDMNSKLAKLNALFPKDGMHEEIETDHDEVDATHHNIQPLPPPIAPPPLNEMNDQDIALFQSTSAIQQLKSNGATPMFADPPSYSDLFLDTLRISPPTDVSDASLSSSVSIPHKPPSAPRTSVRILRSQYSNQLESLQSSKRVEVIRLGTYQGRLSGSPRYDSTNGCTVISPLVVATHVYPQRQNMNLLTPHKSTHSKLGITNTAINEIIDKRSPPILQTDKFVGVCGGNILNEDHWKEFVDMLANGRAGKDPRKQKVGAALFFREHVISIIKIPLGNGACYFDIVDSLPSAKAGGMASRTRCKDQISFETMLQWYAYSKFGDTHCDFIDANEWNDGMCDFDPRVFQGFVWAE</sequence>
<evidence type="ECO:0000256" key="1">
    <source>
        <dbReference type="SAM" id="MobiDB-lite"/>
    </source>
</evidence>
<name>B8BZM7_THAPS</name>
<feature type="compositionally biased region" description="Polar residues" evidence="1">
    <location>
        <begin position="1"/>
        <end position="28"/>
    </location>
</feature>
<reference evidence="2 3" key="2">
    <citation type="journal article" date="2008" name="Nature">
        <title>The Phaeodactylum genome reveals the evolutionary history of diatom genomes.</title>
        <authorList>
            <person name="Bowler C."/>
            <person name="Allen A.E."/>
            <person name="Badger J.H."/>
            <person name="Grimwood J."/>
            <person name="Jabbari K."/>
            <person name="Kuo A."/>
            <person name="Maheswari U."/>
            <person name="Martens C."/>
            <person name="Maumus F."/>
            <person name="Otillar R.P."/>
            <person name="Rayko E."/>
            <person name="Salamov A."/>
            <person name="Vandepoele K."/>
            <person name="Beszteri B."/>
            <person name="Gruber A."/>
            <person name="Heijde M."/>
            <person name="Katinka M."/>
            <person name="Mock T."/>
            <person name="Valentin K."/>
            <person name="Verret F."/>
            <person name="Berges J.A."/>
            <person name="Brownlee C."/>
            <person name="Cadoret J.P."/>
            <person name="Chiovitti A."/>
            <person name="Choi C.J."/>
            <person name="Coesel S."/>
            <person name="De Martino A."/>
            <person name="Detter J.C."/>
            <person name="Durkin C."/>
            <person name="Falciatore A."/>
            <person name="Fournet J."/>
            <person name="Haruta M."/>
            <person name="Huysman M.J."/>
            <person name="Jenkins B.D."/>
            <person name="Jiroutova K."/>
            <person name="Jorgensen R.E."/>
            <person name="Joubert Y."/>
            <person name="Kaplan A."/>
            <person name="Kroger N."/>
            <person name="Kroth P.G."/>
            <person name="La Roche J."/>
            <person name="Lindquist E."/>
            <person name="Lommer M."/>
            <person name="Martin-Jezequel V."/>
            <person name="Lopez P.J."/>
            <person name="Lucas S."/>
            <person name="Mangogna M."/>
            <person name="McGinnis K."/>
            <person name="Medlin L.K."/>
            <person name="Montsant A."/>
            <person name="Oudot-Le Secq M.P."/>
            <person name="Napoli C."/>
            <person name="Obornik M."/>
            <person name="Parker M.S."/>
            <person name="Petit J.L."/>
            <person name="Porcel B.M."/>
            <person name="Poulsen N."/>
            <person name="Robison M."/>
            <person name="Rychlewski L."/>
            <person name="Rynearson T.A."/>
            <person name="Schmutz J."/>
            <person name="Shapiro H."/>
            <person name="Siaut M."/>
            <person name="Stanley M."/>
            <person name="Sussman M.R."/>
            <person name="Taylor A.R."/>
            <person name="Vardi A."/>
            <person name="von Dassow P."/>
            <person name="Vyverman W."/>
            <person name="Willis A."/>
            <person name="Wyrwicz L.S."/>
            <person name="Rokhsar D.S."/>
            <person name="Weissenbach J."/>
            <person name="Armbrust E.V."/>
            <person name="Green B.R."/>
            <person name="Van de Peer Y."/>
            <person name="Grigoriev I.V."/>
        </authorList>
    </citation>
    <scope>NUCLEOTIDE SEQUENCE [LARGE SCALE GENOMIC DNA]</scope>
    <source>
        <strain evidence="2 3">CCMP1335</strain>
    </source>
</reference>
<dbReference type="Proteomes" id="UP000001449">
    <property type="component" value="Chromosome 4"/>
</dbReference>
<proteinExistence type="predicted"/>
<dbReference type="HOGENOM" id="CLU_500148_0_0_1"/>
<organism evidence="2 3">
    <name type="scientific">Thalassiosira pseudonana</name>
    <name type="common">Marine diatom</name>
    <name type="synonym">Cyclotella nana</name>
    <dbReference type="NCBI Taxonomy" id="35128"/>
    <lineage>
        <taxon>Eukaryota</taxon>
        <taxon>Sar</taxon>
        <taxon>Stramenopiles</taxon>
        <taxon>Ochrophyta</taxon>
        <taxon>Bacillariophyta</taxon>
        <taxon>Coscinodiscophyceae</taxon>
        <taxon>Thalassiosirophycidae</taxon>
        <taxon>Thalassiosirales</taxon>
        <taxon>Thalassiosiraceae</taxon>
        <taxon>Thalassiosira</taxon>
    </lineage>
</organism>
<dbReference type="AlphaFoldDB" id="B8BZM7"/>
<evidence type="ECO:0000313" key="3">
    <source>
        <dbReference type="Proteomes" id="UP000001449"/>
    </source>
</evidence>
<dbReference type="GeneID" id="7446123"/>
<dbReference type="OMA" id="SRTRCKD"/>
<feature type="region of interest" description="Disordered" evidence="1">
    <location>
        <begin position="1"/>
        <end position="44"/>
    </location>
</feature>
<dbReference type="InParanoid" id="B8BZM7"/>
<dbReference type="eggNOG" id="ENOG502SJW7">
    <property type="taxonomic scope" value="Eukaryota"/>
</dbReference>
<gene>
    <name evidence="2" type="ORF">THAPSDRAFT_4563</name>
</gene>
<accession>B8BZM7</accession>
<feature type="compositionally biased region" description="Basic and acidic residues" evidence="1">
    <location>
        <begin position="35"/>
        <end position="44"/>
    </location>
</feature>
<dbReference type="EMBL" id="CM000641">
    <property type="protein sequence ID" value="EED92907.1"/>
    <property type="molecule type" value="Genomic_DNA"/>
</dbReference>
<feature type="compositionally biased region" description="Low complexity" evidence="1">
    <location>
        <begin position="291"/>
        <end position="302"/>
    </location>
</feature>
<protein>
    <submittedName>
        <fullName evidence="2">Uncharacterized protein</fullName>
    </submittedName>
</protein>
<dbReference type="RefSeq" id="XP_002289370.1">
    <property type="nucleotide sequence ID" value="XM_002289334.1"/>
</dbReference>
<evidence type="ECO:0000313" key="2">
    <source>
        <dbReference type="EMBL" id="EED92907.1"/>
    </source>
</evidence>
<dbReference type="Gene3D" id="1.20.58.80">
    <property type="entry name" value="Phosphotransferase system, lactose/cellobiose-type IIA subunit"/>
    <property type="match status" value="1"/>
</dbReference>